<organism evidence="6 7">
    <name type="scientific">Perkinsus olseni</name>
    <name type="common">Perkinsus atlanticus</name>
    <dbReference type="NCBI Taxonomy" id="32597"/>
    <lineage>
        <taxon>Eukaryota</taxon>
        <taxon>Sar</taxon>
        <taxon>Alveolata</taxon>
        <taxon>Perkinsozoa</taxon>
        <taxon>Perkinsea</taxon>
        <taxon>Perkinsida</taxon>
        <taxon>Perkinsidae</taxon>
        <taxon>Perkinsus</taxon>
    </lineage>
</organism>
<dbReference type="Proteomes" id="UP000574390">
    <property type="component" value="Unassembled WGS sequence"/>
</dbReference>
<keyword evidence="4 5" id="KW-0472">Membrane</keyword>
<dbReference type="GO" id="GO:0016765">
    <property type="term" value="F:transferase activity, transferring alkyl or aryl (other than methyl) groups"/>
    <property type="evidence" value="ECO:0007669"/>
    <property type="project" value="InterPro"/>
</dbReference>
<sequence>MASLFVKPFQTMDLNTLLKISRPGLWLVYVWLYMWPTGGHGELAGSFKFWLGLVYCILPLNLMVYGMNDMADLDVDAINDRKNNYMYGAKATKQQLSEIPSIIMLTNGLPIILMAALTGEWVWYITWLLLALLVNVAYNRRPLILSRRGPWELPCMAAGNFLVPILSCKLNNLPLPPLGSWLFHLCMLWRTHIWFELMDMYDDAKTDKRTLAVKVGHSWSCVLVLTLTSAEAAVAYYMLHCIPLALFSLSGVFIFLCVEVLPIPESLIPQDKTSKKMMSNVQSLGGILLLFYVWSSGVFVRSNN</sequence>
<evidence type="ECO:0000256" key="1">
    <source>
        <dbReference type="ARBA" id="ARBA00004141"/>
    </source>
</evidence>
<dbReference type="EMBL" id="JABANM010012719">
    <property type="protein sequence ID" value="KAF4735537.1"/>
    <property type="molecule type" value="Genomic_DNA"/>
</dbReference>
<comment type="caution">
    <text evidence="6">The sequence shown here is derived from an EMBL/GenBank/DDBJ whole genome shotgun (WGS) entry which is preliminary data.</text>
</comment>
<dbReference type="Gene3D" id="1.10.357.140">
    <property type="entry name" value="UbiA prenyltransferase"/>
    <property type="match status" value="1"/>
</dbReference>
<accession>A0A7J6SS18</accession>
<evidence type="ECO:0000256" key="4">
    <source>
        <dbReference type="ARBA" id="ARBA00023136"/>
    </source>
</evidence>
<reference evidence="6 7" key="1">
    <citation type="submission" date="2020-04" db="EMBL/GenBank/DDBJ databases">
        <title>Perkinsus olseni comparative genomics.</title>
        <authorList>
            <person name="Bogema D.R."/>
        </authorList>
    </citation>
    <scope>NUCLEOTIDE SEQUENCE [LARGE SCALE GENOMIC DNA]</scope>
    <source>
        <strain evidence="6">ATCC PRA-205</strain>
    </source>
</reference>
<evidence type="ECO:0000256" key="2">
    <source>
        <dbReference type="ARBA" id="ARBA00022692"/>
    </source>
</evidence>
<dbReference type="Pfam" id="PF01040">
    <property type="entry name" value="UbiA"/>
    <property type="match status" value="1"/>
</dbReference>
<proteinExistence type="predicted"/>
<dbReference type="AlphaFoldDB" id="A0A7J6SS18"/>
<keyword evidence="3 5" id="KW-1133">Transmembrane helix</keyword>
<comment type="subcellular location">
    <subcellularLocation>
        <location evidence="1">Membrane</location>
        <topology evidence="1">Multi-pass membrane protein</topology>
    </subcellularLocation>
</comment>
<feature type="transmembrane region" description="Helical" evidence="5">
    <location>
        <begin position="49"/>
        <end position="67"/>
    </location>
</feature>
<evidence type="ECO:0000313" key="6">
    <source>
        <dbReference type="EMBL" id="KAF4735537.1"/>
    </source>
</evidence>
<evidence type="ECO:0000256" key="3">
    <source>
        <dbReference type="ARBA" id="ARBA00022989"/>
    </source>
</evidence>
<keyword evidence="2 5" id="KW-0812">Transmembrane</keyword>
<evidence type="ECO:0000256" key="5">
    <source>
        <dbReference type="SAM" id="Phobius"/>
    </source>
</evidence>
<feature type="transmembrane region" description="Helical" evidence="5">
    <location>
        <begin position="121"/>
        <end position="138"/>
    </location>
</feature>
<feature type="transmembrane region" description="Helical" evidence="5">
    <location>
        <begin position="244"/>
        <end position="263"/>
    </location>
</feature>
<dbReference type="InterPro" id="IPR044878">
    <property type="entry name" value="UbiA_sf"/>
</dbReference>
<name>A0A7J6SS18_PEROL</name>
<protein>
    <submittedName>
        <fullName evidence="6">Uncharacterized protein</fullName>
    </submittedName>
</protein>
<evidence type="ECO:0000313" key="7">
    <source>
        <dbReference type="Proteomes" id="UP000574390"/>
    </source>
</evidence>
<dbReference type="InterPro" id="IPR000537">
    <property type="entry name" value="UbiA_prenyltransferase"/>
</dbReference>
<feature type="transmembrane region" description="Helical" evidence="5">
    <location>
        <begin position="284"/>
        <end position="302"/>
    </location>
</feature>
<dbReference type="GO" id="GO:0016020">
    <property type="term" value="C:membrane"/>
    <property type="evidence" value="ECO:0007669"/>
    <property type="project" value="UniProtKB-SubCell"/>
</dbReference>
<gene>
    <name evidence="6" type="ORF">FOZ62_032130</name>
</gene>